<accession>A0ABT9PXR1</accession>
<evidence type="ECO:0000313" key="2">
    <source>
        <dbReference type="Proteomes" id="UP001241472"/>
    </source>
</evidence>
<name>A0ABT9PXR1_9HYPH</name>
<reference evidence="1 2" key="1">
    <citation type="submission" date="2023-07" db="EMBL/GenBank/DDBJ databases">
        <title>Sorghum-associated microbial communities from plants grown in Nebraska, USA.</title>
        <authorList>
            <person name="Schachtman D."/>
        </authorList>
    </citation>
    <scope>NUCLEOTIDE SEQUENCE [LARGE SCALE GENOMIC DNA]</scope>
    <source>
        <strain evidence="1 2">DS1307</strain>
    </source>
</reference>
<comment type="caution">
    <text evidence="1">The sequence shown here is derived from an EMBL/GenBank/DDBJ whole genome shotgun (WGS) entry which is preliminary data.</text>
</comment>
<evidence type="ECO:0000313" key="1">
    <source>
        <dbReference type="EMBL" id="MDP9839000.1"/>
    </source>
</evidence>
<sequence>MQTGTIDAVATGNSSTAMAAASGCQTAKDITGDPAVA</sequence>
<keyword evidence="2" id="KW-1185">Reference proteome</keyword>
<dbReference type="EMBL" id="JAUSRF010000012">
    <property type="protein sequence ID" value="MDP9839000.1"/>
    <property type="molecule type" value="Genomic_DNA"/>
</dbReference>
<gene>
    <name evidence="1" type="ORF">J2T09_003772</name>
</gene>
<proteinExistence type="predicted"/>
<dbReference type="Proteomes" id="UP001241472">
    <property type="component" value="Unassembled WGS sequence"/>
</dbReference>
<protein>
    <submittedName>
        <fullName evidence="1">Deoxyxylulose-5-phosphate synthase</fullName>
    </submittedName>
</protein>
<organism evidence="1 2">
    <name type="scientific">Neorhizobium huautlense</name>
    <dbReference type="NCBI Taxonomy" id="67774"/>
    <lineage>
        <taxon>Bacteria</taxon>
        <taxon>Pseudomonadati</taxon>
        <taxon>Pseudomonadota</taxon>
        <taxon>Alphaproteobacteria</taxon>
        <taxon>Hyphomicrobiales</taxon>
        <taxon>Rhizobiaceae</taxon>
        <taxon>Rhizobium/Agrobacterium group</taxon>
        <taxon>Neorhizobium</taxon>
    </lineage>
</organism>